<dbReference type="Proteomes" id="UP000298327">
    <property type="component" value="Unassembled WGS sequence"/>
</dbReference>
<dbReference type="InterPro" id="IPR051911">
    <property type="entry name" value="SDR_oxidoreductase"/>
</dbReference>
<dbReference type="InterPro" id="IPR020904">
    <property type="entry name" value="Sc_DH/Rdtase_CS"/>
</dbReference>
<organism evidence="4 5">
    <name type="scientific">Dentipellis fragilis</name>
    <dbReference type="NCBI Taxonomy" id="205917"/>
    <lineage>
        <taxon>Eukaryota</taxon>
        <taxon>Fungi</taxon>
        <taxon>Dikarya</taxon>
        <taxon>Basidiomycota</taxon>
        <taxon>Agaricomycotina</taxon>
        <taxon>Agaricomycetes</taxon>
        <taxon>Russulales</taxon>
        <taxon>Hericiaceae</taxon>
        <taxon>Dentipellis</taxon>
    </lineage>
</organism>
<dbReference type="AlphaFoldDB" id="A0A4Y9YE39"/>
<dbReference type="PANTHER" id="PTHR43976:SF16">
    <property type="entry name" value="SHORT-CHAIN DEHYDROGENASE_REDUCTASE FAMILY PROTEIN"/>
    <property type="match status" value="1"/>
</dbReference>
<sequence>MLSIITSSGLGRLLTLEALARGDKVISTARPRSLAKLDDLAQRGADVLELEVTAPLEDLQAVAAKAVAIHGRIDVLVNNAGYFAVGGLEEATPEETYNQFNTNIFAGLNVARAFLPHMRPRKSGTVVWLGSIGGWIPLINAGLYAATKAATRALSQTLGAELAPLGLRSLNFEFGYFRTEFLTASQRAPYIPRIADYAEVCGAAEDAFQVACFVALRNVAANGKQPGDPVKGVSIMVDCIRGEGIALGREVPGTVQLGRDTVENVDRICRETQSLLGEWNDGGFVSGGAMAHESEVAVVDVEAEDDRSRLDMSFYFHNGNHDDSDAGTATLRDALETVNVAADRLSFGAPKNLLSKVADILALVLISTNKADFVEFGTTCCHVGIMLWSVYGRRSKPDESSGLVDALGEFSSYVDDVYDETSAANTNTDSHTSNTRKDHEVIALYNKKFEHFCQEIRREAKIETGMEDLATAFTEERKRRSPKLPILQCEPLPSVPEHIYGRDTFVKNAVQSVLTIGQVALSGPGGIGKTSVARLQLFTN</sequence>
<dbReference type="OrthoDB" id="1274115at2759"/>
<evidence type="ECO:0000313" key="4">
    <source>
        <dbReference type="EMBL" id="TFY59983.1"/>
    </source>
</evidence>
<proteinExistence type="inferred from homology"/>
<evidence type="ECO:0000313" key="5">
    <source>
        <dbReference type="Proteomes" id="UP000298327"/>
    </source>
</evidence>
<dbReference type="PROSITE" id="PS00061">
    <property type="entry name" value="ADH_SHORT"/>
    <property type="match status" value="1"/>
</dbReference>
<keyword evidence="5" id="KW-1185">Reference proteome</keyword>
<comment type="similarity">
    <text evidence="1">Belongs to the short-chain dehydrogenases/reductases (SDR) family.</text>
</comment>
<keyword evidence="3" id="KW-0560">Oxidoreductase</keyword>
<evidence type="ECO:0000256" key="1">
    <source>
        <dbReference type="ARBA" id="ARBA00006484"/>
    </source>
</evidence>
<keyword evidence="2" id="KW-0521">NADP</keyword>
<comment type="caution">
    <text evidence="4">The sequence shown here is derived from an EMBL/GenBank/DDBJ whole genome shotgun (WGS) entry which is preliminary data.</text>
</comment>
<dbReference type="PRINTS" id="PR00080">
    <property type="entry name" value="SDRFAMILY"/>
</dbReference>
<accession>A0A4Y9YE39</accession>
<dbReference type="PANTHER" id="PTHR43976">
    <property type="entry name" value="SHORT CHAIN DEHYDROGENASE"/>
    <property type="match status" value="1"/>
</dbReference>
<dbReference type="EMBL" id="SEOQ01000588">
    <property type="protein sequence ID" value="TFY59983.1"/>
    <property type="molecule type" value="Genomic_DNA"/>
</dbReference>
<dbReference type="Gene3D" id="3.40.50.720">
    <property type="entry name" value="NAD(P)-binding Rossmann-like Domain"/>
    <property type="match status" value="1"/>
</dbReference>
<dbReference type="InterPro" id="IPR036291">
    <property type="entry name" value="NAD(P)-bd_dom_sf"/>
</dbReference>
<gene>
    <name evidence="4" type="ORF">EVG20_g7590</name>
</gene>
<evidence type="ECO:0000256" key="3">
    <source>
        <dbReference type="ARBA" id="ARBA00023002"/>
    </source>
</evidence>
<reference evidence="4 5" key="1">
    <citation type="submission" date="2019-02" db="EMBL/GenBank/DDBJ databases">
        <title>Genome sequencing of the rare red list fungi Dentipellis fragilis.</title>
        <authorList>
            <person name="Buettner E."/>
            <person name="Kellner H."/>
        </authorList>
    </citation>
    <scope>NUCLEOTIDE SEQUENCE [LARGE SCALE GENOMIC DNA]</scope>
    <source>
        <strain evidence="4 5">DSM 105465</strain>
    </source>
</reference>
<dbReference type="InterPro" id="IPR002347">
    <property type="entry name" value="SDR_fam"/>
</dbReference>
<name>A0A4Y9YE39_9AGAM</name>
<dbReference type="CDD" id="cd05374">
    <property type="entry name" value="17beta-HSD-like_SDR_c"/>
    <property type="match status" value="1"/>
</dbReference>
<evidence type="ECO:0000256" key="2">
    <source>
        <dbReference type="ARBA" id="ARBA00022857"/>
    </source>
</evidence>
<dbReference type="Pfam" id="PF00106">
    <property type="entry name" value="adh_short"/>
    <property type="match status" value="1"/>
</dbReference>
<dbReference type="GO" id="GO:0016491">
    <property type="term" value="F:oxidoreductase activity"/>
    <property type="evidence" value="ECO:0007669"/>
    <property type="project" value="UniProtKB-KW"/>
</dbReference>
<dbReference type="STRING" id="205917.A0A4Y9YE39"/>
<dbReference type="PRINTS" id="PR00081">
    <property type="entry name" value="GDHRDH"/>
</dbReference>
<protein>
    <submittedName>
        <fullName evidence="4">Uncharacterized protein</fullName>
    </submittedName>
</protein>
<dbReference type="SUPFAM" id="SSF51735">
    <property type="entry name" value="NAD(P)-binding Rossmann-fold domains"/>
    <property type="match status" value="1"/>
</dbReference>